<feature type="binding site" evidence="7">
    <location>
        <position position="187"/>
    </location>
    <ligand>
        <name>UDP-N-acetyl-alpha-D-muramoyl-L-alanyl-D-glutamate</name>
        <dbReference type="ChEBI" id="CHEBI:83900"/>
    </ligand>
</feature>
<dbReference type="NCBIfam" id="NF001126">
    <property type="entry name" value="PRK00139.1-4"/>
    <property type="match status" value="1"/>
</dbReference>
<dbReference type="InterPro" id="IPR005761">
    <property type="entry name" value="UDP-N-AcMur-Glu-dNH2Pim_ligase"/>
</dbReference>
<keyword evidence="7" id="KW-0963">Cytoplasm</keyword>
<feature type="binding site" evidence="7">
    <location>
        <position position="31"/>
    </location>
    <ligand>
        <name>UDP-N-acetyl-alpha-D-muramoyl-L-alanyl-D-glutamate</name>
        <dbReference type="ChEBI" id="CHEBI:83900"/>
    </ligand>
</feature>
<dbReference type="NCBIfam" id="TIGR01085">
    <property type="entry name" value="murE"/>
    <property type="match status" value="1"/>
</dbReference>
<dbReference type="Pfam" id="PF01225">
    <property type="entry name" value="Mur_ligase"/>
    <property type="match status" value="1"/>
</dbReference>
<dbReference type="InterPro" id="IPR013221">
    <property type="entry name" value="Mur_ligase_cen"/>
</dbReference>
<feature type="binding site" evidence="7">
    <location>
        <position position="189"/>
    </location>
    <ligand>
        <name>UDP-N-acetyl-alpha-D-muramoyl-L-alanyl-D-glutamate</name>
        <dbReference type="ChEBI" id="CHEBI:83900"/>
    </ligand>
</feature>
<comment type="caution">
    <text evidence="7">Lacks conserved residue(s) required for the propagation of feature annotation.</text>
</comment>
<dbReference type="SUPFAM" id="SSF53244">
    <property type="entry name" value="MurD-like peptide ligases, peptide-binding domain"/>
    <property type="match status" value="1"/>
</dbReference>
<evidence type="ECO:0000313" key="12">
    <source>
        <dbReference type="EMBL" id="MDT3402680.1"/>
    </source>
</evidence>
<feature type="binding site" evidence="7">
    <location>
        <position position="379"/>
    </location>
    <ligand>
        <name>meso-2,6-diaminopimelate</name>
        <dbReference type="ChEBI" id="CHEBI:57791"/>
    </ligand>
</feature>
<accession>A0ABU3GVM8</accession>
<dbReference type="PANTHER" id="PTHR23135">
    <property type="entry name" value="MUR LIGASE FAMILY MEMBER"/>
    <property type="match status" value="1"/>
</dbReference>
<dbReference type="SUPFAM" id="SSF53623">
    <property type="entry name" value="MurD-like peptide ligases, catalytic domain"/>
    <property type="match status" value="1"/>
</dbReference>
<evidence type="ECO:0000259" key="10">
    <source>
        <dbReference type="Pfam" id="PF02875"/>
    </source>
</evidence>
<evidence type="ECO:0000256" key="7">
    <source>
        <dbReference type="HAMAP-Rule" id="MF_00208"/>
    </source>
</evidence>
<evidence type="ECO:0000259" key="11">
    <source>
        <dbReference type="Pfam" id="PF08245"/>
    </source>
</evidence>
<keyword evidence="7" id="KW-0547">Nucleotide-binding</keyword>
<dbReference type="Proteomes" id="UP001258315">
    <property type="component" value="Unassembled WGS sequence"/>
</dbReference>
<keyword evidence="13" id="KW-1185">Reference proteome</keyword>
<keyword evidence="4 7" id="KW-0573">Peptidoglycan synthesis</keyword>
<feature type="binding site" evidence="7">
    <location>
        <position position="460"/>
    </location>
    <ligand>
        <name>meso-2,6-diaminopimelate</name>
        <dbReference type="ChEBI" id="CHEBI:57791"/>
    </ligand>
</feature>
<comment type="cofactor">
    <cofactor evidence="7">
        <name>Mg(2+)</name>
        <dbReference type="ChEBI" id="CHEBI:18420"/>
    </cofactor>
</comment>
<keyword evidence="6 7" id="KW-0961">Cell wall biogenesis/degradation</keyword>
<dbReference type="Gene3D" id="3.40.1390.10">
    <property type="entry name" value="MurE/MurF, N-terminal domain"/>
    <property type="match status" value="1"/>
</dbReference>
<feature type="domain" description="Mur ligase central" evidence="11">
    <location>
        <begin position="110"/>
        <end position="305"/>
    </location>
</feature>
<sequence>MRYLSDIIQGLAFTELQGSADVEITAVVFDSRKVVPGSLFVAVRGTHVDGHNYIAQAIKDGAVAIVCEELPGHTAGEVDFLMVQNSAAALGLLASNFYDSPSSKLKLVGVTGTNGKTTTATLLYQLFRDLGYKCGLLSTVENQINGKVIPSTHTTPDPVALNALLDDMVAQGCDYCFMEVSSHAVAQHRIDGLTFAGGIFSNLTHDHLDYHKTFDAYLKAKKGFFDALPKGAFALTNVDDRNGNVMLQNTKANKKTYGLKNMADFKVKVLENQFGGLLLNVDGDEVWFKMVGSFNAYNLLAVYASAVLLGQEKGAVLTSLSKLSGAEGRFDYSIAPNKVIGIVDYAHTPDAVQNVLSTVHDIRKGTEKVITVIGCGGDRDKTKRPVMSKTACDWSDKVILTSDNPRTEDPAQIIKDMEAGVDPSNQRKTISIVDRREAIKTAVHLAQPGDIIVLAGKGHEKYQEINGVKNHFDDKEELLNAFAKL</sequence>
<keyword evidence="5 7" id="KW-0131">Cell cycle</keyword>
<keyword evidence="2 7" id="KW-0132">Cell division</keyword>
<keyword evidence="3 7" id="KW-0133">Cell shape</keyword>
<comment type="subcellular location">
    <subcellularLocation>
        <location evidence="7 8">Cytoplasm</location>
    </subcellularLocation>
</comment>
<keyword evidence="7" id="KW-0460">Magnesium</keyword>
<feature type="binding site" evidence="7">
    <location>
        <begin position="154"/>
        <end position="155"/>
    </location>
    <ligand>
        <name>UDP-N-acetyl-alpha-D-muramoyl-L-alanyl-D-glutamate</name>
        <dbReference type="ChEBI" id="CHEBI:83900"/>
    </ligand>
</feature>
<comment type="pathway">
    <text evidence="7 8">Cell wall biogenesis; peptidoglycan biosynthesis.</text>
</comment>
<comment type="function">
    <text evidence="7">Catalyzes the addition of meso-diaminopimelic acid to the nucleotide precursor UDP-N-acetylmuramoyl-L-alanyl-D-glutamate (UMAG) in the biosynthesis of bacterial cell-wall peptidoglycan.</text>
</comment>
<name>A0ABU3GVM8_9SPHI</name>
<dbReference type="GO" id="GO:0008765">
    <property type="term" value="F:UDP-N-acetylmuramoylalanyl-D-glutamate-2,6-diaminopimelate ligase activity"/>
    <property type="evidence" value="ECO:0007669"/>
    <property type="project" value="UniProtKB-EC"/>
</dbReference>
<dbReference type="EMBL" id="JAVLVU010000001">
    <property type="protein sequence ID" value="MDT3402680.1"/>
    <property type="molecule type" value="Genomic_DNA"/>
</dbReference>
<feature type="modified residue" description="N6-carboxylysine" evidence="7">
    <location>
        <position position="221"/>
    </location>
</feature>
<dbReference type="InterPro" id="IPR036565">
    <property type="entry name" value="Mur-like_cat_sf"/>
</dbReference>
<evidence type="ECO:0000256" key="3">
    <source>
        <dbReference type="ARBA" id="ARBA00022960"/>
    </source>
</evidence>
<organism evidence="12 13">
    <name type="scientific">Mucilaginibacter terrae</name>
    <dbReference type="NCBI Taxonomy" id="1955052"/>
    <lineage>
        <taxon>Bacteria</taxon>
        <taxon>Pseudomonadati</taxon>
        <taxon>Bacteroidota</taxon>
        <taxon>Sphingobacteriia</taxon>
        <taxon>Sphingobacteriales</taxon>
        <taxon>Sphingobacteriaceae</taxon>
        <taxon>Mucilaginibacter</taxon>
    </lineage>
</organism>
<dbReference type="SUPFAM" id="SSF63418">
    <property type="entry name" value="MurE/MurF N-terminal domain"/>
    <property type="match status" value="1"/>
</dbReference>
<evidence type="ECO:0000256" key="2">
    <source>
        <dbReference type="ARBA" id="ARBA00022618"/>
    </source>
</evidence>
<dbReference type="Gene3D" id="3.90.190.20">
    <property type="entry name" value="Mur ligase, C-terminal domain"/>
    <property type="match status" value="1"/>
</dbReference>
<dbReference type="Pfam" id="PF08245">
    <property type="entry name" value="Mur_ligase_M"/>
    <property type="match status" value="1"/>
</dbReference>
<comment type="caution">
    <text evidence="12">The sequence shown here is derived from an EMBL/GenBank/DDBJ whole genome shotgun (WGS) entry which is preliminary data.</text>
</comment>
<feature type="binding site" evidence="7">
    <location>
        <position position="181"/>
    </location>
    <ligand>
        <name>UDP-N-acetyl-alpha-D-muramoyl-L-alanyl-D-glutamate</name>
        <dbReference type="ChEBI" id="CHEBI:83900"/>
    </ligand>
</feature>
<evidence type="ECO:0000256" key="1">
    <source>
        <dbReference type="ARBA" id="ARBA00005898"/>
    </source>
</evidence>
<proteinExistence type="inferred from homology"/>
<dbReference type="InterPro" id="IPR035911">
    <property type="entry name" value="MurE/MurF_N"/>
</dbReference>
<comment type="similarity">
    <text evidence="1 7">Belongs to the MurCDEF family. MurE subfamily.</text>
</comment>
<dbReference type="RefSeq" id="WP_311949354.1">
    <property type="nucleotide sequence ID" value="NZ_JAVLVU010000001.1"/>
</dbReference>
<evidence type="ECO:0000256" key="6">
    <source>
        <dbReference type="ARBA" id="ARBA00023316"/>
    </source>
</evidence>
<evidence type="ECO:0000259" key="9">
    <source>
        <dbReference type="Pfam" id="PF01225"/>
    </source>
</evidence>
<dbReference type="Pfam" id="PF02875">
    <property type="entry name" value="Mur_ligase_C"/>
    <property type="match status" value="1"/>
</dbReference>
<feature type="domain" description="Mur ligase N-terminal catalytic" evidence="9">
    <location>
        <begin position="23"/>
        <end position="98"/>
    </location>
</feature>
<dbReference type="InterPro" id="IPR000713">
    <property type="entry name" value="Mur_ligase_N"/>
</dbReference>
<evidence type="ECO:0000256" key="4">
    <source>
        <dbReference type="ARBA" id="ARBA00022984"/>
    </source>
</evidence>
<comment type="PTM">
    <text evidence="7">Carboxylation is probably crucial for Mg(2+) binding and, consequently, for the gamma-phosphate positioning of ATP.</text>
</comment>
<keyword evidence="7 12" id="KW-0436">Ligase</keyword>
<feature type="domain" description="Mur ligase C-terminal" evidence="10">
    <location>
        <begin position="328"/>
        <end position="458"/>
    </location>
</feature>
<feature type="binding site" evidence="7">
    <location>
        <begin position="403"/>
        <end position="406"/>
    </location>
    <ligand>
        <name>meso-2,6-diaminopimelate</name>
        <dbReference type="ChEBI" id="CHEBI:57791"/>
    </ligand>
</feature>
<comment type="catalytic activity">
    <reaction evidence="7">
        <text>UDP-N-acetyl-alpha-D-muramoyl-L-alanyl-D-glutamate + meso-2,6-diaminopimelate + ATP = UDP-N-acetyl-alpha-D-muramoyl-L-alanyl-gamma-D-glutamyl-meso-2,6-diaminopimelate + ADP + phosphate + H(+)</text>
        <dbReference type="Rhea" id="RHEA:23676"/>
        <dbReference type="ChEBI" id="CHEBI:15378"/>
        <dbReference type="ChEBI" id="CHEBI:30616"/>
        <dbReference type="ChEBI" id="CHEBI:43474"/>
        <dbReference type="ChEBI" id="CHEBI:57791"/>
        <dbReference type="ChEBI" id="CHEBI:83900"/>
        <dbReference type="ChEBI" id="CHEBI:83905"/>
        <dbReference type="ChEBI" id="CHEBI:456216"/>
        <dbReference type="EC" id="6.3.2.13"/>
    </reaction>
</comment>
<keyword evidence="7" id="KW-0067">ATP-binding</keyword>
<protein>
    <recommendedName>
        <fullName evidence="7">UDP-N-acetylmuramoyl-L-alanyl-D-glutamate--2,6-diaminopimelate ligase</fullName>
        <ecNumber evidence="7">6.3.2.13</ecNumber>
    </recommendedName>
    <alternativeName>
        <fullName evidence="7">Meso-A2pm-adding enzyme</fullName>
    </alternativeName>
    <alternativeName>
        <fullName evidence="7">Meso-diaminopimelate-adding enzyme</fullName>
    </alternativeName>
    <alternativeName>
        <fullName evidence="7">UDP-MurNAc-L-Ala-D-Glu:meso-diaminopimelate ligase</fullName>
    </alternativeName>
    <alternativeName>
        <fullName evidence="7">UDP-MurNAc-tripeptide synthetase</fullName>
    </alternativeName>
    <alternativeName>
        <fullName evidence="7">UDP-N-acetylmuramyl-tripeptide synthetase</fullName>
    </alternativeName>
</protein>
<dbReference type="Gene3D" id="3.40.1190.10">
    <property type="entry name" value="Mur-like, catalytic domain"/>
    <property type="match status" value="1"/>
</dbReference>
<dbReference type="HAMAP" id="MF_00208">
    <property type="entry name" value="MurE"/>
    <property type="match status" value="1"/>
</dbReference>
<dbReference type="InterPro" id="IPR036615">
    <property type="entry name" value="Mur_ligase_C_dom_sf"/>
</dbReference>
<evidence type="ECO:0000313" key="13">
    <source>
        <dbReference type="Proteomes" id="UP001258315"/>
    </source>
</evidence>
<feature type="short sequence motif" description="Meso-diaminopimelate recognition motif" evidence="7">
    <location>
        <begin position="403"/>
        <end position="406"/>
    </location>
</feature>
<evidence type="ECO:0000256" key="8">
    <source>
        <dbReference type="RuleBase" id="RU004135"/>
    </source>
</evidence>
<feature type="binding site" evidence="7">
    <location>
        <begin position="112"/>
        <end position="118"/>
    </location>
    <ligand>
        <name>ATP</name>
        <dbReference type="ChEBI" id="CHEBI:30616"/>
    </ligand>
</feature>
<gene>
    <name evidence="7" type="primary">murE</name>
    <name evidence="12" type="ORF">QE417_001752</name>
</gene>
<reference evidence="13" key="1">
    <citation type="submission" date="2023-07" db="EMBL/GenBank/DDBJ databases">
        <title>Functional and genomic diversity of the sorghum phyllosphere microbiome.</title>
        <authorList>
            <person name="Shade A."/>
        </authorList>
    </citation>
    <scope>NUCLEOTIDE SEQUENCE [LARGE SCALE GENOMIC DNA]</scope>
    <source>
        <strain evidence="13">SORGH_AS_0422</strain>
    </source>
</reference>
<feature type="binding site" evidence="7">
    <location>
        <position position="456"/>
    </location>
    <ligand>
        <name>meso-2,6-diaminopimelate</name>
        <dbReference type="ChEBI" id="CHEBI:57791"/>
    </ligand>
</feature>
<dbReference type="PANTHER" id="PTHR23135:SF4">
    <property type="entry name" value="UDP-N-ACETYLMURAMOYL-L-ALANYL-D-GLUTAMATE--2,6-DIAMINOPIMELATE LIGASE MURE HOMOLOG, CHLOROPLASTIC"/>
    <property type="match status" value="1"/>
</dbReference>
<dbReference type="EC" id="6.3.2.13" evidence="7"/>
<dbReference type="InterPro" id="IPR004101">
    <property type="entry name" value="Mur_ligase_C"/>
</dbReference>
<evidence type="ECO:0000256" key="5">
    <source>
        <dbReference type="ARBA" id="ARBA00023306"/>
    </source>
</evidence>